<organism evidence="1 2">
    <name type="scientific">Azorhizophilus paspali</name>
    <name type="common">Azotobacter paspali</name>
    <dbReference type="NCBI Taxonomy" id="69963"/>
    <lineage>
        <taxon>Bacteria</taxon>
        <taxon>Pseudomonadati</taxon>
        <taxon>Pseudomonadota</taxon>
        <taxon>Gammaproteobacteria</taxon>
        <taxon>Pseudomonadales</taxon>
        <taxon>Pseudomonadaceae</taxon>
        <taxon>Azorhizophilus</taxon>
    </lineage>
</organism>
<accession>A0ABV6SKU7</accession>
<keyword evidence="2" id="KW-1185">Reference proteome</keyword>
<sequence>MLLESCGEFAAAYMFMACRGSVVVRCRIGRAGIVRRNGAHSEILEPMVFDMMRPLGARQGELEADVLATGPLSESDQRTDWTPEAEYAFAEG</sequence>
<reference evidence="1 2" key="1">
    <citation type="submission" date="2024-09" db="EMBL/GenBank/DDBJ databases">
        <authorList>
            <person name="Sun Q."/>
            <person name="Mori K."/>
        </authorList>
    </citation>
    <scope>NUCLEOTIDE SEQUENCE [LARGE SCALE GENOMIC DNA]</scope>
    <source>
        <strain evidence="1 2">NCAIM B.01794</strain>
    </source>
</reference>
<dbReference type="RefSeq" id="WP_376943377.1">
    <property type="nucleotide sequence ID" value="NZ_CP171449.1"/>
</dbReference>
<protein>
    <submittedName>
        <fullName evidence="1">Uncharacterized protein</fullName>
    </submittedName>
</protein>
<dbReference type="Proteomes" id="UP001589891">
    <property type="component" value="Unassembled WGS sequence"/>
</dbReference>
<dbReference type="EMBL" id="JBHLSS010000032">
    <property type="protein sequence ID" value="MFC0708940.1"/>
    <property type="molecule type" value="Genomic_DNA"/>
</dbReference>
<evidence type="ECO:0000313" key="1">
    <source>
        <dbReference type="EMBL" id="MFC0708940.1"/>
    </source>
</evidence>
<proteinExistence type="predicted"/>
<name>A0ABV6SKU7_AZOPA</name>
<evidence type="ECO:0000313" key="2">
    <source>
        <dbReference type="Proteomes" id="UP001589891"/>
    </source>
</evidence>
<gene>
    <name evidence="1" type="ORF">ACFFGX_04805</name>
</gene>
<comment type="caution">
    <text evidence="1">The sequence shown here is derived from an EMBL/GenBank/DDBJ whole genome shotgun (WGS) entry which is preliminary data.</text>
</comment>